<feature type="transmembrane region" description="Helical" evidence="6">
    <location>
        <begin position="103"/>
        <end position="124"/>
    </location>
</feature>
<reference evidence="8" key="2">
    <citation type="submission" date="2025-09" db="UniProtKB">
        <authorList>
            <consortium name="Ensembl"/>
        </authorList>
    </citation>
    <scope>IDENTIFICATION</scope>
</reference>
<dbReference type="Ensembl" id="ENSLLET00000013990.1">
    <property type="protein sequence ID" value="ENSLLEP00000013468.1"/>
    <property type="gene ID" value="ENSLLEG00000008525.1"/>
</dbReference>
<name>A0A8C5MEG6_9ANUR</name>
<dbReference type="Proteomes" id="UP000694569">
    <property type="component" value="Unplaced"/>
</dbReference>
<evidence type="ECO:0000256" key="3">
    <source>
        <dbReference type="ARBA" id="ARBA00022989"/>
    </source>
</evidence>
<evidence type="ECO:0000259" key="7">
    <source>
        <dbReference type="PROSITE" id="PS51225"/>
    </source>
</evidence>
<evidence type="ECO:0000256" key="1">
    <source>
        <dbReference type="ARBA" id="ARBA00004141"/>
    </source>
</evidence>
<keyword evidence="2 5" id="KW-0812">Transmembrane</keyword>
<dbReference type="GO" id="GO:0016020">
    <property type="term" value="C:membrane"/>
    <property type="evidence" value="ECO:0007669"/>
    <property type="project" value="UniProtKB-SubCell"/>
</dbReference>
<feature type="domain" description="MARVEL" evidence="7">
    <location>
        <begin position="31"/>
        <end position="173"/>
    </location>
</feature>
<keyword evidence="9" id="KW-1185">Reference proteome</keyword>
<evidence type="ECO:0000256" key="4">
    <source>
        <dbReference type="ARBA" id="ARBA00023136"/>
    </source>
</evidence>
<feature type="transmembrane region" description="Helical" evidence="6">
    <location>
        <begin position="144"/>
        <end position="169"/>
    </location>
</feature>
<dbReference type="AlphaFoldDB" id="A0A8C5MEG6"/>
<organism evidence="8 9">
    <name type="scientific">Leptobrachium leishanense</name>
    <name type="common">Leishan spiny toad</name>
    <dbReference type="NCBI Taxonomy" id="445787"/>
    <lineage>
        <taxon>Eukaryota</taxon>
        <taxon>Metazoa</taxon>
        <taxon>Chordata</taxon>
        <taxon>Craniata</taxon>
        <taxon>Vertebrata</taxon>
        <taxon>Euteleostomi</taxon>
        <taxon>Amphibia</taxon>
        <taxon>Batrachia</taxon>
        <taxon>Anura</taxon>
        <taxon>Pelobatoidea</taxon>
        <taxon>Megophryidae</taxon>
        <taxon>Leptobrachium</taxon>
    </lineage>
</organism>
<evidence type="ECO:0000256" key="5">
    <source>
        <dbReference type="PROSITE-ProRule" id="PRU00581"/>
    </source>
</evidence>
<dbReference type="PANTHER" id="PTHR22776:SF42">
    <property type="entry name" value="PROTEIN MAL2"/>
    <property type="match status" value="1"/>
</dbReference>
<dbReference type="PRINTS" id="PR01884">
    <property type="entry name" value="MALPROTEIN"/>
</dbReference>
<dbReference type="OrthoDB" id="8877859at2759"/>
<feature type="transmembrane region" description="Helical" evidence="6">
    <location>
        <begin position="35"/>
        <end position="54"/>
    </location>
</feature>
<dbReference type="GeneTree" id="ENSGT00940000159514"/>
<reference evidence="8" key="1">
    <citation type="submission" date="2025-08" db="UniProtKB">
        <authorList>
            <consortium name="Ensembl"/>
        </authorList>
    </citation>
    <scope>IDENTIFICATION</scope>
</reference>
<dbReference type="PROSITE" id="PS51225">
    <property type="entry name" value="MARVEL"/>
    <property type="match status" value="1"/>
</dbReference>
<evidence type="ECO:0000313" key="9">
    <source>
        <dbReference type="Proteomes" id="UP000694569"/>
    </source>
</evidence>
<keyword evidence="4 5" id="KW-0472">Membrane</keyword>
<gene>
    <name evidence="8" type="primary">MAL2</name>
</gene>
<dbReference type="Pfam" id="PF01284">
    <property type="entry name" value="MARVEL"/>
    <property type="match status" value="1"/>
</dbReference>
<evidence type="ECO:0000313" key="8">
    <source>
        <dbReference type="Ensembl" id="ENSLLEP00000013468.1"/>
    </source>
</evidence>
<dbReference type="InterPro" id="IPR008253">
    <property type="entry name" value="Marvel"/>
</dbReference>
<keyword evidence="3 6" id="KW-1133">Transmembrane helix</keyword>
<dbReference type="InterPro" id="IPR013295">
    <property type="entry name" value="MAL"/>
</dbReference>
<dbReference type="PANTHER" id="PTHR22776">
    <property type="entry name" value="MARVEL-CONTAINING POTENTIAL LIPID RAFT-ASSOCIATED PROTEIN"/>
    <property type="match status" value="1"/>
</dbReference>
<evidence type="ECO:0000256" key="6">
    <source>
        <dbReference type="SAM" id="Phobius"/>
    </source>
</evidence>
<dbReference type="GO" id="GO:0019911">
    <property type="term" value="F:structural constituent of myelin sheath"/>
    <property type="evidence" value="ECO:0007669"/>
    <property type="project" value="TreeGrafter"/>
</dbReference>
<dbReference type="GO" id="GO:0042552">
    <property type="term" value="P:myelination"/>
    <property type="evidence" value="ECO:0007669"/>
    <property type="project" value="TreeGrafter"/>
</dbReference>
<feature type="transmembrane region" description="Helical" evidence="6">
    <location>
        <begin position="66"/>
        <end position="91"/>
    </location>
</feature>
<comment type="subcellular location">
    <subcellularLocation>
        <location evidence="1">Membrane</location>
        <topology evidence="1">Multi-pass membrane protein</topology>
    </subcellularLocation>
</comment>
<accession>A0A8C5MEG6</accession>
<protein>
    <submittedName>
        <fullName evidence="8">Mal, T cell differentiation protein 2</fullName>
    </submittedName>
</protein>
<sequence>MAETGMPPPVPNPATLSYPVATVTLPTGVEVIRTYSGAFICLEIIFGGLVWILVAASNVPVPIVQGWVMFVSIMAFLGSIMYLCVFLCGLVNRIHTNWNFVDLAFHFLAFVFYFSAFVLEAAITSLSNQYRNGTESIFMDSRKIGLNVAATIFAFTATTCYGCSMILGFRRWKP</sequence>
<proteinExistence type="predicted"/>
<evidence type="ECO:0000256" key="2">
    <source>
        <dbReference type="ARBA" id="ARBA00022692"/>
    </source>
</evidence>
<dbReference type="InterPro" id="IPR050578">
    <property type="entry name" value="MARVEL-CKLF_proteins"/>
</dbReference>